<dbReference type="Proteomes" id="UP000692816">
    <property type="component" value="Unassembled WGS sequence"/>
</dbReference>
<dbReference type="Pfam" id="PF00709">
    <property type="entry name" value="Adenylsucc_synt"/>
    <property type="match status" value="1"/>
</dbReference>
<gene>
    <name evidence="2" type="ORF">J4P68_21265</name>
</gene>
<dbReference type="Gene3D" id="3.90.170.10">
    <property type="entry name" value="Adenylosuccinate Synthetase, subunit A, domain 3"/>
    <property type="match status" value="1"/>
</dbReference>
<accession>A0ABS3MKP1</accession>
<dbReference type="RefSeq" id="WP_207834563.1">
    <property type="nucleotide sequence ID" value="NZ_CP088282.1"/>
</dbReference>
<dbReference type="InterPro" id="IPR001114">
    <property type="entry name" value="Adenylosuccinate_synthetase"/>
</dbReference>
<reference evidence="2" key="1">
    <citation type="journal article" date="2021" name="Int. J. Syst. Evol. Microbiol.">
        <title>Bradyrhizobium septentrionale sp. nov. (sv. septentrionale) and Bradyrhizobium quebecense sp. nov. (sv. septentrionale) associated with legumes native to Canada possess rearranged symbiosis genes and numerous insertion sequences.</title>
        <authorList>
            <person name="Bromfield E.S.P."/>
            <person name="Cloutier S."/>
        </authorList>
    </citation>
    <scope>NUCLEOTIDE SEQUENCE</scope>
    <source>
        <strain evidence="2">12S5</strain>
    </source>
</reference>
<dbReference type="InterPro" id="IPR042111">
    <property type="entry name" value="Adenylosuccinate_synth_dom3"/>
</dbReference>
<comment type="caution">
    <text evidence="2">The sequence shown here is derived from an EMBL/GenBank/DDBJ whole genome shotgun (WGS) entry which is preliminary data.</text>
</comment>
<dbReference type="SMART" id="SM00788">
    <property type="entry name" value="Adenylsucc_synt"/>
    <property type="match status" value="1"/>
</dbReference>
<dbReference type="EMBL" id="JAGEPA010000001">
    <property type="protein sequence ID" value="MBO1431965.1"/>
    <property type="molecule type" value="Genomic_DNA"/>
</dbReference>
<dbReference type="InterPro" id="IPR027417">
    <property type="entry name" value="P-loop_NTPase"/>
</dbReference>
<feature type="region of interest" description="Disordered" evidence="1">
    <location>
        <begin position="1"/>
        <end position="22"/>
    </location>
</feature>
<evidence type="ECO:0000256" key="1">
    <source>
        <dbReference type="SAM" id="MobiDB-lite"/>
    </source>
</evidence>
<proteinExistence type="predicted"/>
<protein>
    <submittedName>
        <fullName evidence="2">Adenylosuccinate synthetase</fullName>
    </submittedName>
</protein>
<name>A0ABS3MKP1_9BRAD</name>
<sequence>MVVRPTPIRVGNPDGGKETSGPLKHEVTFAEVATHAGLDPDEITKLEITSTTKRPRRVGWFERDQFRNACVLNAPTDIVLTFADYLNVVNKDARRFEQLHIDTIKFIEELERVSQAPVSLINTRFPREEGQKIDLRSVIDRRTWRTNPRLPNE</sequence>
<keyword evidence="3" id="KW-1185">Reference proteome</keyword>
<dbReference type="SUPFAM" id="SSF52540">
    <property type="entry name" value="P-loop containing nucleoside triphosphate hydrolases"/>
    <property type="match status" value="1"/>
</dbReference>
<organism evidence="2 3">
    <name type="scientific">Bradyrhizobium quebecense</name>
    <dbReference type="NCBI Taxonomy" id="2748629"/>
    <lineage>
        <taxon>Bacteria</taxon>
        <taxon>Pseudomonadati</taxon>
        <taxon>Pseudomonadota</taxon>
        <taxon>Alphaproteobacteria</taxon>
        <taxon>Hyphomicrobiales</taxon>
        <taxon>Nitrobacteraceae</taxon>
        <taxon>Bradyrhizobium</taxon>
    </lineage>
</organism>
<evidence type="ECO:0000313" key="2">
    <source>
        <dbReference type="EMBL" id="MBO1431965.1"/>
    </source>
</evidence>
<evidence type="ECO:0000313" key="3">
    <source>
        <dbReference type="Proteomes" id="UP000692816"/>
    </source>
</evidence>